<evidence type="ECO:0000313" key="3">
    <source>
        <dbReference type="EMBL" id="WAH37063.1"/>
    </source>
</evidence>
<evidence type="ECO:0000313" key="4">
    <source>
        <dbReference type="Proteomes" id="UP001164803"/>
    </source>
</evidence>
<keyword evidence="3" id="KW-0695">RNA-directed DNA polymerase</keyword>
<accession>A0ABY6Z367</accession>
<evidence type="ECO:0000259" key="2">
    <source>
        <dbReference type="PROSITE" id="PS50878"/>
    </source>
</evidence>
<dbReference type="InterPro" id="IPR000477">
    <property type="entry name" value="RT_dom"/>
</dbReference>
<dbReference type="InterPro" id="IPR043502">
    <property type="entry name" value="DNA/RNA_pol_sf"/>
</dbReference>
<dbReference type="GO" id="GO:0003964">
    <property type="term" value="F:RNA-directed DNA polymerase activity"/>
    <property type="evidence" value="ECO:0007669"/>
    <property type="project" value="UniProtKB-KW"/>
</dbReference>
<dbReference type="Proteomes" id="UP001164803">
    <property type="component" value="Chromosome"/>
</dbReference>
<reference evidence="3" key="1">
    <citation type="submission" date="2022-08" db="EMBL/GenBank/DDBJ databases">
        <title>Alicyclobacillus dauci DSM2870, complete genome.</title>
        <authorList>
            <person name="Wang Q."/>
            <person name="Cai R."/>
            <person name="Wang Z."/>
        </authorList>
    </citation>
    <scope>NUCLEOTIDE SEQUENCE</scope>
    <source>
        <strain evidence="3">DSM 28700</strain>
    </source>
</reference>
<feature type="compositionally biased region" description="Polar residues" evidence="1">
    <location>
        <begin position="1"/>
        <end position="18"/>
    </location>
</feature>
<organism evidence="3 4">
    <name type="scientific">Alicyclobacillus dauci</name>
    <dbReference type="NCBI Taxonomy" id="1475485"/>
    <lineage>
        <taxon>Bacteria</taxon>
        <taxon>Bacillati</taxon>
        <taxon>Bacillota</taxon>
        <taxon>Bacilli</taxon>
        <taxon>Bacillales</taxon>
        <taxon>Alicyclobacillaceae</taxon>
        <taxon>Alicyclobacillus</taxon>
    </lineage>
</organism>
<keyword evidence="4" id="KW-1185">Reference proteome</keyword>
<protein>
    <submittedName>
        <fullName evidence="3">Reverse transcriptase domain-containing protein</fullName>
    </submittedName>
</protein>
<dbReference type="InterPro" id="IPR051083">
    <property type="entry name" value="GrpII_Intron_Splice-Mob/Def"/>
</dbReference>
<dbReference type="SUPFAM" id="SSF56672">
    <property type="entry name" value="DNA/RNA polymerases"/>
    <property type="match status" value="1"/>
</dbReference>
<dbReference type="PROSITE" id="PS50878">
    <property type="entry name" value="RT_POL"/>
    <property type="match status" value="1"/>
</dbReference>
<name>A0ABY6Z367_9BACL</name>
<proteinExistence type="predicted"/>
<dbReference type="Pfam" id="PF00078">
    <property type="entry name" value="RVT_1"/>
    <property type="match status" value="1"/>
</dbReference>
<dbReference type="PANTHER" id="PTHR34047">
    <property type="entry name" value="NUCLEAR INTRON MATURASE 1, MITOCHONDRIAL-RELATED"/>
    <property type="match status" value="1"/>
</dbReference>
<keyword evidence="3" id="KW-0548">Nucleotidyltransferase</keyword>
<dbReference type="CDD" id="cd01651">
    <property type="entry name" value="RT_G2_intron"/>
    <property type="match status" value="1"/>
</dbReference>
<dbReference type="PANTHER" id="PTHR34047:SF8">
    <property type="entry name" value="PROTEIN YKFC"/>
    <property type="match status" value="1"/>
</dbReference>
<dbReference type="EMBL" id="CP104064">
    <property type="protein sequence ID" value="WAH37063.1"/>
    <property type="molecule type" value="Genomic_DNA"/>
</dbReference>
<sequence length="251" mass="28619">MVSSQGKQRQQKIQNRSYFQEEAVNPQGTEGVLSYPSARPKVTTREESGIDLMEQVVERENLLEALRRVERNKGAAGVDGMEIKSFRPFLMDNWQRIREELLSGTYKPMPVRRVEIPKPDGGIRLLGIPTVQDRLIQQALLQKLTPIFEPTFSIFSYGFRPGYSARMAVNQARNYIGQGNRWVVDMDLAQFFDRVNHDILMSRVARKIEDKRVLRLIRRYLQAGILVNGICVRSEEGTPQGGLCKASHKAG</sequence>
<dbReference type="RefSeq" id="WP_268044496.1">
    <property type="nucleotide sequence ID" value="NZ_CP104064.1"/>
</dbReference>
<gene>
    <name evidence="3" type="ORF">NZD86_00315</name>
</gene>
<keyword evidence="3" id="KW-0808">Transferase</keyword>
<feature type="region of interest" description="Disordered" evidence="1">
    <location>
        <begin position="1"/>
        <end position="45"/>
    </location>
</feature>
<feature type="domain" description="Reverse transcriptase" evidence="2">
    <location>
        <begin position="97"/>
        <end position="251"/>
    </location>
</feature>
<evidence type="ECO:0000256" key="1">
    <source>
        <dbReference type="SAM" id="MobiDB-lite"/>
    </source>
</evidence>